<comment type="catalytic activity">
    <reaction evidence="1 14">
        <text>Exonucleolytic cleavage in the 3'- to 5'-direction to yield nucleoside 5'-phosphates.</text>
        <dbReference type="EC" id="3.1.11.1"/>
    </reaction>
</comment>
<sequence length="480" mass="57221">MKQLKTTPTFLFYDYETFGTHTSLDKPAQFACIRTDLNLNIKDDPQYFYCFPSDDYLPDPYSVLITHITPQYTQKNGTNEYNFSKKIYNIFKESNTCILGYNNINFDDEITRNLFYRNFFEPYEWSWKNGNSRWDLINLLRACYALRPAGIKWPKNKLGFPSFKLSDLTKMNSIAHSYAHDAVSDVCATIEIAKLIKKKQPRLFNFFLKMRKKNELYKLIDLKKIKPIIYVSSYFGAIRNNISYVLPITWDKNNRNLLIAVDLFKDIQKLINACKKICFDEVFIKNLFSLGIVFLYLNRCPILAPIQTIRKEDSNRLNLNISLFNKNIDLIKKNNFFIKNIKIIFSKEKNFRKSLNVDLDIYNSFFNSHDKAIIKVIRNSEPESLKNSSFNFYDSRLKDLLFRYRARNFFDTLDSNERKIWLKHCMNVLNPLYLKQYCNEIQFLLKKYSKNLEKVLLLKQLLEYIVKQYKKLFFKDINLN</sequence>
<dbReference type="PROSITE" id="PS51785">
    <property type="entry name" value="EXOI_C"/>
    <property type="match status" value="1"/>
</dbReference>
<feature type="binding site" evidence="15">
    <location>
        <position position="164"/>
    </location>
    <ligand>
        <name>substrate</name>
    </ligand>
</feature>
<feature type="binding site" evidence="16">
    <location>
        <position position="185"/>
    </location>
    <ligand>
        <name>Mg(2+)</name>
        <dbReference type="ChEBI" id="CHEBI:18420"/>
        <label>2</label>
    </ligand>
</feature>
<comment type="cofactor">
    <cofactor evidence="16">
        <name>Mg(2+)</name>
        <dbReference type="ChEBI" id="CHEBI:18420"/>
    </cofactor>
    <text evidence="16">Binds 2 Mg(2+) ions per monomer.</text>
</comment>
<gene>
    <name evidence="19" type="ORF">D9V77_02765</name>
</gene>
<evidence type="ECO:0000256" key="15">
    <source>
        <dbReference type="PIRSR" id="PIRSR000977-1"/>
    </source>
</evidence>
<keyword evidence="5 16" id="KW-0479">Metal-binding</keyword>
<organism evidence="19 20">
    <name type="scientific">Buchnera aphidicola</name>
    <name type="common">Sitobion avenae</name>
    <dbReference type="NCBI Taxonomy" id="571428"/>
    <lineage>
        <taxon>Bacteria</taxon>
        <taxon>Pseudomonadati</taxon>
        <taxon>Pseudomonadota</taxon>
        <taxon>Gammaproteobacteria</taxon>
        <taxon>Enterobacterales</taxon>
        <taxon>Erwiniaceae</taxon>
        <taxon>Buchnera</taxon>
    </lineage>
</organism>
<dbReference type="OrthoDB" id="9763470at2"/>
<dbReference type="InterPro" id="IPR058561">
    <property type="entry name" value="Exonuc_1_C"/>
</dbReference>
<dbReference type="InterPro" id="IPR036397">
    <property type="entry name" value="RNaseH_sf"/>
</dbReference>
<evidence type="ECO:0000256" key="1">
    <source>
        <dbReference type="ARBA" id="ARBA00000563"/>
    </source>
</evidence>
<dbReference type="PIRSF" id="PIRSF000977">
    <property type="entry name" value="Exodeoxyribonuclease_I"/>
    <property type="match status" value="1"/>
</dbReference>
<dbReference type="InterPro" id="IPR013520">
    <property type="entry name" value="Ribonucl_H"/>
</dbReference>
<dbReference type="InterPro" id="IPR034747">
    <property type="entry name" value="EXOI_SH3"/>
</dbReference>
<evidence type="ECO:0000256" key="5">
    <source>
        <dbReference type="ARBA" id="ARBA00022723"/>
    </source>
</evidence>
<evidence type="ECO:0000256" key="10">
    <source>
        <dbReference type="ARBA" id="ARBA00023125"/>
    </source>
</evidence>
<evidence type="ECO:0000259" key="17">
    <source>
        <dbReference type="PROSITE" id="PS51784"/>
    </source>
</evidence>
<evidence type="ECO:0000256" key="8">
    <source>
        <dbReference type="ARBA" id="ARBA00022839"/>
    </source>
</evidence>
<comment type="function">
    <text evidence="12">Degrades single-stranded DNA (ssDNA) in a highly processive manner. Also functions as a DNA deoxyribophosphodiesterase that releases deoxyribose-phosphate moieties following the cleavage of DNA at an apurinic/apyrimidinic (AP) site by either an AP endonuclease or AP lyase.</text>
</comment>
<feature type="domain" description="ExoI C-terminal" evidence="18">
    <location>
        <begin position="353"/>
        <end position="469"/>
    </location>
</feature>
<dbReference type="InterPro" id="IPR038649">
    <property type="entry name" value="EXOI_SH3_sf"/>
</dbReference>
<dbReference type="InterPro" id="IPR023607">
    <property type="entry name" value="Exodeoxyribonuclease_I"/>
</dbReference>
<comment type="subunit">
    <text evidence="13">Monomer. Interacts with ssb (via C-terminus); this interaction stimulates the exonuclease activity by recruiting the enzyme to its substrate.</text>
</comment>
<reference evidence="19 20" key="2">
    <citation type="submission" date="2019-05" db="EMBL/GenBank/DDBJ databases">
        <title>Genome evolution of the obligate endosymbiont Buchnera aphidicola.</title>
        <authorList>
            <person name="Moran N.A."/>
        </authorList>
    </citation>
    <scope>NUCLEOTIDE SEQUENCE [LARGE SCALE GENOMIC DNA]</scope>
    <source>
        <strain evidence="19 20">Sav</strain>
    </source>
</reference>
<evidence type="ECO:0000256" key="13">
    <source>
        <dbReference type="ARBA" id="ARBA00046792"/>
    </source>
</evidence>
<keyword evidence="8 14" id="KW-0269">Exonuclease</keyword>
<dbReference type="EC" id="3.1.11.1" evidence="2 14"/>
<dbReference type="NCBIfam" id="NF008746">
    <property type="entry name" value="PRK11779.1"/>
    <property type="match status" value="1"/>
</dbReference>
<dbReference type="GO" id="GO:0006281">
    <property type="term" value="P:DNA repair"/>
    <property type="evidence" value="ECO:0007669"/>
    <property type="project" value="UniProtKB-KW"/>
</dbReference>
<evidence type="ECO:0000256" key="4">
    <source>
        <dbReference type="ARBA" id="ARBA00022722"/>
    </source>
</evidence>
<evidence type="ECO:0000313" key="20">
    <source>
        <dbReference type="Proteomes" id="UP000298585"/>
    </source>
</evidence>
<dbReference type="Gene3D" id="1.20.1280.70">
    <property type="entry name" value="Exonuclease ExoI, domain 3"/>
    <property type="match status" value="1"/>
</dbReference>
<dbReference type="CDD" id="cd06138">
    <property type="entry name" value="ExoI_N"/>
    <property type="match status" value="1"/>
</dbReference>
<dbReference type="Gene3D" id="3.30.1520.20">
    <property type="entry name" value="Exonuclease ExoI, domain 2"/>
    <property type="match status" value="1"/>
</dbReference>
<feature type="domain" description="ExoI SH3-like" evidence="17">
    <location>
        <begin position="201"/>
        <end position="349"/>
    </location>
</feature>
<evidence type="ECO:0000313" key="19">
    <source>
        <dbReference type="EMBL" id="QCI25735.1"/>
    </source>
</evidence>
<dbReference type="Gene3D" id="3.30.420.10">
    <property type="entry name" value="Ribonuclease H-like superfamily/Ribonuclease H"/>
    <property type="match status" value="1"/>
</dbReference>
<dbReference type="Pfam" id="PF00929">
    <property type="entry name" value="RNase_T"/>
    <property type="match status" value="1"/>
</dbReference>
<evidence type="ECO:0000256" key="16">
    <source>
        <dbReference type="PIRSR" id="PIRSR000977-2"/>
    </source>
</evidence>
<keyword evidence="10" id="KW-0238">DNA-binding</keyword>
<keyword evidence="4 14" id="KW-0540">Nuclease</keyword>
<keyword evidence="11 14" id="KW-0234">DNA repair</keyword>
<evidence type="ECO:0000256" key="6">
    <source>
        <dbReference type="ARBA" id="ARBA00022763"/>
    </source>
</evidence>
<name>A0A4D6YLD2_9GAMM</name>
<evidence type="ECO:0000256" key="7">
    <source>
        <dbReference type="ARBA" id="ARBA00022801"/>
    </source>
</evidence>
<dbReference type="GO" id="GO:0008310">
    <property type="term" value="F:single-stranded DNA 3'-5' DNA exonuclease activity"/>
    <property type="evidence" value="ECO:0007669"/>
    <property type="project" value="UniProtKB-EC"/>
</dbReference>
<feature type="binding site" evidence="16">
    <location>
        <position position="16"/>
    </location>
    <ligand>
        <name>Mg(2+)</name>
        <dbReference type="ChEBI" id="CHEBI:18420"/>
        <label>2</label>
    </ligand>
</feature>
<feature type="binding site" evidence="15">
    <location>
        <position position="16"/>
    </location>
    <ligand>
        <name>substrate</name>
    </ligand>
</feature>
<reference evidence="19 20" key="1">
    <citation type="submission" date="2018-12" db="EMBL/GenBank/DDBJ databases">
        <authorList>
            <person name="Chong R.A."/>
        </authorList>
    </citation>
    <scope>NUCLEOTIDE SEQUENCE [LARGE SCALE GENOMIC DNA]</scope>
    <source>
        <strain evidence="19 20">Sav</strain>
    </source>
</reference>
<dbReference type="Pfam" id="PF08411">
    <property type="entry name" value="ExoI_SH3"/>
    <property type="match status" value="1"/>
</dbReference>
<dbReference type="FunFam" id="3.30.420.10:FF:000033">
    <property type="entry name" value="Exodeoxyribonuclease I"/>
    <property type="match status" value="1"/>
</dbReference>
<evidence type="ECO:0000259" key="18">
    <source>
        <dbReference type="PROSITE" id="PS51785"/>
    </source>
</evidence>
<protein>
    <recommendedName>
        <fullName evidence="3 14">Exodeoxyribonuclease I</fullName>
        <ecNumber evidence="2 14">3.1.11.1</ecNumber>
    </recommendedName>
</protein>
<dbReference type="SUPFAM" id="SSF53098">
    <property type="entry name" value="Ribonuclease H-like"/>
    <property type="match status" value="1"/>
</dbReference>
<dbReference type="InterPro" id="IPR012337">
    <property type="entry name" value="RNaseH-like_sf"/>
</dbReference>
<evidence type="ECO:0000256" key="3">
    <source>
        <dbReference type="ARBA" id="ARBA00019900"/>
    </source>
</evidence>
<dbReference type="Gene3D" id="1.10.287.1240">
    <property type="match status" value="1"/>
</dbReference>
<dbReference type="InterPro" id="IPR013620">
    <property type="entry name" value="Exonuc_1_SH3"/>
</dbReference>
<dbReference type="SMART" id="SM00479">
    <property type="entry name" value="EXOIII"/>
    <property type="match status" value="1"/>
</dbReference>
<evidence type="ECO:0000256" key="12">
    <source>
        <dbReference type="ARBA" id="ARBA00046035"/>
    </source>
</evidence>
<dbReference type="AlphaFoldDB" id="A0A4D6YLD2"/>
<evidence type="ECO:0000256" key="2">
    <source>
        <dbReference type="ARBA" id="ARBA00012108"/>
    </source>
</evidence>
<dbReference type="Proteomes" id="UP000298585">
    <property type="component" value="Chromosome"/>
</dbReference>
<dbReference type="Pfam" id="PF26016">
    <property type="entry name" value="ExoI_C"/>
    <property type="match status" value="1"/>
</dbReference>
<keyword evidence="6 14" id="KW-0227">DNA damage</keyword>
<evidence type="ECO:0000256" key="14">
    <source>
        <dbReference type="PIRNR" id="PIRNR000977"/>
    </source>
</evidence>
<dbReference type="GO" id="GO:0046872">
    <property type="term" value="F:metal ion binding"/>
    <property type="evidence" value="ECO:0007669"/>
    <property type="project" value="UniProtKB-KW"/>
</dbReference>
<dbReference type="PROSITE" id="PS51784">
    <property type="entry name" value="EXOI_SH3"/>
    <property type="match status" value="1"/>
</dbReference>
<dbReference type="FunFam" id="1.20.1280.70:FF:000001">
    <property type="entry name" value="Exodeoxyribonuclease I"/>
    <property type="match status" value="1"/>
</dbReference>
<keyword evidence="9 16" id="KW-0460">Magnesium</keyword>
<evidence type="ECO:0000256" key="11">
    <source>
        <dbReference type="ARBA" id="ARBA00023204"/>
    </source>
</evidence>
<accession>A0A4D6YLD2</accession>
<keyword evidence="7 14" id="KW-0378">Hydrolase</keyword>
<proteinExistence type="predicted"/>
<dbReference type="EMBL" id="CP034855">
    <property type="protein sequence ID" value="QCI25735.1"/>
    <property type="molecule type" value="Genomic_DNA"/>
</dbReference>
<feature type="binding site" evidence="16">
    <location>
        <position position="14"/>
    </location>
    <ligand>
        <name>Mg(2+)</name>
        <dbReference type="ChEBI" id="CHEBI:18420"/>
        <label>1</label>
    </ligand>
</feature>
<dbReference type="GO" id="GO:0003677">
    <property type="term" value="F:DNA binding"/>
    <property type="evidence" value="ECO:0007669"/>
    <property type="project" value="UniProtKB-KW"/>
</dbReference>
<dbReference type="RefSeq" id="WP_158338852.1">
    <property type="nucleotide sequence ID" value="NZ_CP034855.1"/>
</dbReference>
<evidence type="ECO:0000256" key="9">
    <source>
        <dbReference type="ARBA" id="ARBA00022842"/>
    </source>
</evidence>